<organism evidence="2 3">
    <name type="scientific">Symbiodinium necroappetens</name>
    <dbReference type="NCBI Taxonomy" id="1628268"/>
    <lineage>
        <taxon>Eukaryota</taxon>
        <taxon>Sar</taxon>
        <taxon>Alveolata</taxon>
        <taxon>Dinophyceae</taxon>
        <taxon>Suessiales</taxon>
        <taxon>Symbiodiniaceae</taxon>
        <taxon>Symbiodinium</taxon>
    </lineage>
</organism>
<name>A0A812N3A9_9DINO</name>
<feature type="transmembrane region" description="Helical" evidence="1">
    <location>
        <begin position="39"/>
        <end position="60"/>
    </location>
</feature>
<dbReference type="EMBL" id="CAJNJA010011533">
    <property type="protein sequence ID" value="CAE7274323.1"/>
    <property type="molecule type" value="Genomic_DNA"/>
</dbReference>
<keyword evidence="1" id="KW-0472">Membrane</keyword>
<proteinExistence type="predicted"/>
<evidence type="ECO:0000256" key="1">
    <source>
        <dbReference type="SAM" id="Phobius"/>
    </source>
</evidence>
<reference evidence="2" key="1">
    <citation type="submission" date="2021-02" db="EMBL/GenBank/DDBJ databases">
        <authorList>
            <person name="Dougan E. K."/>
            <person name="Rhodes N."/>
            <person name="Thang M."/>
            <person name="Chan C."/>
        </authorList>
    </citation>
    <scope>NUCLEOTIDE SEQUENCE</scope>
</reference>
<keyword evidence="1" id="KW-0812">Transmembrane</keyword>
<dbReference type="OrthoDB" id="443999at2759"/>
<comment type="caution">
    <text evidence="2">The sequence shown here is derived from an EMBL/GenBank/DDBJ whole genome shotgun (WGS) entry which is preliminary data.</text>
</comment>
<dbReference type="Proteomes" id="UP000601435">
    <property type="component" value="Unassembled WGS sequence"/>
</dbReference>
<evidence type="ECO:0000313" key="2">
    <source>
        <dbReference type="EMBL" id="CAE7274323.1"/>
    </source>
</evidence>
<keyword evidence="1" id="KW-1133">Transmembrane helix</keyword>
<accession>A0A812N3A9</accession>
<gene>
    <name evidence="2" type="primary">NLRC3</name>
    <name evidence="2" type="ORF">SNEC2469_LOCUS6634</name>
</gene>
<protein>
    <submittedName>
        <fullName evidence="2">NLRC3 protein</fullName>
    </submittedName>
</protein>
<feature type="transmembrane region" description="Helical" evidence="1">
    <location>
        <begin position="75"/>
        <end position="95"/>
    </location>
</feature>
<feature type="non-terminal residue" evidence="2">
    <location>
        <position position="129"/>
    </location>
</feature>
<evidence type="ECO:0000313" key="3">
    <source>
        <dbReference type="Proteomes" id="UP000601435"/>
    </source>
</evidence>
<dbReference type="AlphaFoldDB" id="A0A812N3A9"/>
<keyword evidence="3" id="KW-1185">Reference proteome</keyword>
<sequence length="129" mass="13774">GGYGTVKVASRVVSRAEEQDSTVERSTVTVAFTPRTLKVLLAISLTITFSTSFAALAWSSRTGRLSKDYGADWEVYAGLLACSGLALVVQALIMARRLPPGEKFGTMAFAQACITGMAPVISDQYDTMK</sequence>
<feature type="non-terminal residue" evidence="2">
    <location>
        <position position="1"/>
    </location>
</feature>